<gene>
    <name evidence="1" type="ORF">PsYK624_120300</name>
</gene>
<dbReference type="OrthoDB" id="5429442at2759"/>
<reference evidence="1 2" key="1">
    <citation type="submission" date="2021-08" db="EMBL/GenBank/DDBJ databases">
        <title>Draft Genome Sequence of Phanerochaete sordida strain YK-624.</title>
        <authorList>
            <person name="Mori T."/>
            <person name="Dohra H."/>
            <person name="Suzuki T."/>
            <person name="Kawagishi H."/>
            <person name="Hirai H."/>
        </authorList>
    </citation>
    <scope>NUCLEOTIDE SEQUENCE [LARGE SCALE GENOMIC DNA]</scope>
    <source>
        <strain evidence="1 2">YK-624</strain>
    </source>
</reference>
<proteinExistence type="predicted"/>
<dbReference type="AlphaFoldDB" id="A0A9P3GIQ1"/>
<sequence length="1065" mass="118648">MCFQGNAAPMSASYINSQLAILWKNAHDCAADEVHGNTDPSPNAGTKSAYTRALYEYQYIPESHAGLNIARSDAHFYATFGQPELKFICNHEAVLSLTLKSGHLRVDYDAKKVNGLGTNQLVKQLPELKAHFRVPFERTNVKGHDTKIGNDTATHLIRMVALKFEEAVFVKLDAADSWGLDFAEALAFYLRGYLAFLTLSGNHVLFDLPDFAAHEKIGYTDYALLRDHVDPDEFCKDVAIFGVTTKVINSFLETQWAGAKKLAREKNDYLVASVAELSSNWLTHYAVDCYSYIRFGAPKIKPLCPHEVILFLDVQDVAMFQTTDFERSAPVTIQHGWTVAFVVNVMEYDSNVGVLELDFSTARYASAFSTPPPASEPKILEYYNLLVKFLTVDYLDILLAYSYNIIYRLVIDKHPDVIAGSGFWKRVEHVGEYYSFRRHGQALIWIERVRDLALSGADQVLALTEDSVNRILRTRREALGTSHLLSTWSKDSFKADFNPLTVRILSNGKVVVFVDIVHAESGPRILQTELSPVVDNLKEFWKSKLWGNAVVTTDLVKAYHFEHVTLAFEVDLQLLETLDVDEVVAKQLNTTVASQVKPNQRVLVKHLVLNLANAKYIGDLSDAYNLGAGREGEKRLMTIKSLISSYLAEVGRSGCGILKTIPTYIDDVADPFALKDIAFKVLTKDAVTIEHYVTGSHLITDTPVIAIYGVCTKRALPPFVGRWSLGWLPTSGPRDTAGIVCFSKESFLEQRLLHALEDFNARTTVLPKFAGLVNGSWSCDLTTWYENELLGKRGVRCLWKEVATSSSRYLEYVWEHRDDWAHENDATTRIEGIGEYSLGCHTENRLWIPTDYRPGRQLEIELKGKSTVEISGHAYSQRWSKRTVSTWSATIVIASQTDGLHVSMTTQLQPAEVEGDDRASAAFPFNVEALHKSRLPDKLSALDGLLPRLRDVLEGPWAYASFGVTKFAFVNPVFTRRGDFVVELCPYEQGTAVARPQPTVISTPVPPSSLSSMSNASNVSNMSSSLFSGTTTLNGTSFTSSGPVPSKPTQFVLPNYISSYSSNSS</sequence>
<evidence type="ECO:0000313" key="2">
    <source>
        <dbReference type="Proteomes" id="UP000703269"/>
    </source>
</evidence>
<accession>A0A9P3GIQ1</accession>
<comment type="caution">
    <text evidence="1">The sequence shown here is derived from an EMBL/GenBank/DDBJ whole genome shotgun (WGS) entry which is preliminary data.</text>
</comment>
<dbReference type="EMBL" id="BPQB01000053">
    <property type="protein sequence ID" value="GJE95840.1"/>
    <property type="molecule type" value="Genomic_DNA"/>
</dbReference>
<organism evidence="1 2">
    <name type="scientific">Phanerochaete sordida</name>
    <dbReference type="NCBI Taxonomy" id="48140"/>
    <lineage>
        <taxon>Eukaryota</taxon>
        <taxon>Fungi</taxon>
        <taxon>Dikarya</taxon>
        <taxon>Basidiomycota</taxon>
        <taxon>Agaricomycotina</taxon>
        <taxon>Agaricomycetes</taxon>
        <taxon>Polyporales</taxon>
        <taxon>Phanerochaetaceae</taxon>
        <taxon>Phanerochaete</taxon>
    </lineage>
</organism>
<name>A0A9P3GIQ1_9APHY</name>
<evidence type="ECO:0000313" key="1">
    <source>
        <dbReference type="EMBL" id="GJE95840.1"/>
    </source>
</evidence>
<keyword evidence="2" id="KW-1185">Reference proteome</keyword>
<protein>
    <submittedName>
        <fullName evidence="1">Uncharacterized protein</fullName>
    </submittedName>
</protein>
<dbReference type="Proteomes" id="UP000703269">
    <property type="component" value="Unassembled WGS sequence"/>
</dbReference>